<dbReference type="SMART" id="SM00342">
    <property type="entry name" value="HTH_ARAC"/>
    <property type="match status" value="1"/>
</dbReference>
<dbReference type="Proteomes" id="UP000253961">
    <property type="component" value="Unassembled WGS sequence"/>
</dbReference>
<protein>
    <submittedName>
        <fullName evidence="5">AraC family transcriptional regulator</fullName>
    </submittedName>
</protein>
<dbReference type="Gene3D" id="1.10.10.60">
    <property type="entry name" value="Homeodomain-like"/>
    <property type="match status" value="2"/>
</dbReference>
<reference evidence="5 6" key="1">
    <citation type="submission" date="2018-07" db="EMBL/GenBank/DDBJ databases">
        <title>Pedobacter sp. nov., isolated from soil.</title>
        <authorList>
            <person name="Zhou L.Y."/>
            <person name="Du Z.J."/>
        </authorList>
    </citation>
    <scope>NUCLEOTIDE SEQUENCE [LARGE SCALE GENOMIC DNA]</scope>
    <source>
        <strain evidence="5 6">JDX94</strain>
    </source>
</reference>
<dbReference type="OrthoDB" id="799767at2"/>
<evidence type="ECO:0000256" key="1">
    <source>
        <dbReference type="ARBA" id="ARBA00023015"/>
    </source>
</evidence>
<dbReference type="PROSITE" id="PS01124">
    <property type="entry name" value="HTH_ARAC_FAMILY_2"/>
    <property type="match status" value="1"/>
</dbReference>
<feature type="domain" description="HTH araC/xylS-type" evidence="4">
    <location>
        <begin position="231"/>
        <end position="329"/>
    </location>
</feature>
<sequence>MGFTFQGSDFIEFLASASLSEAEVSQQGIDDSGIMKFRTPKGQISYEEYPVNDSLSILQGSYQLNDDVTIYGRGESHLLEMHFNLSARDIYYHNKVIKREWAPAMSGNITFLSQEENQAKISFNKNISYQTFDVHLPLPMLTNYSGESLAMDDFLNSISRNQCGTLSAREVVISPKIYSAIHAIKNCIYEGLTKKIYLESKIYELIAFLHEGSEVDDKVYPLSNADIECIKHAAVLIRENLSHPLTIIELARKLGINQTKLKSGFKAIFGNTIFGYLQETRMYRARKFILDTNLSIHQISSLSGYNSISNFSTAFKQTYGYSPNKLRSRL</sequence>
<evidence type="ECO:0000313" key="6">
    <source>
        <dbReference type="Proteomes" id="UP000253961"/>
    </source>
</evidence>
<keyword evidence="2" id="KW-0238">DNA-binding</keyword>
<dbReference type="EMBL" id="QPKV01000006">
    <property type="protein sequence ID" value="RDC55811.1"/>
    <property type="molecule type" value="Genomic_DNA"/>
</dbReference>
<comment type="caution">
    <text evidence="5">The sequence shown here is derived from an EMBL/GenBank/DDBJ whole genome shotgun (WGS) entry which is preliminary data.</text>
</comment>
<accession>A0A369PT29</accession>
<evidence type="ECO:0000259" key="4">
    <source>
        <dbReference type="PROSITE" id="PS01124"/>
    </source>
</evidence>
<dbReference type="PANTHER" id="PTHR47893:SF1">
    <property type="entry name" value="REGULATORY PROTEIN PCHR"/>
    <property type="match status" value="1"/>
</dbReference>
<evidence type="ECO:0000313" key="5">
    <source>
        <dbReference type="EMBL" id="RDC55811.1"/>
    </source>
</evidence>
<proteinExistence type="predicted"/>
<dbReference type="SUPFAM" id="SSF46689">
    <property type="entry name" value="Homeodomain-like"/>
    <property type="match status" value="2"/>
</dbReference>
<name>A0A369PT29_9SPHI</name>
<evidence type="ECO:0000256" key="3">
    <source>
        <dbReference type="ARBA" id="ARBA00023163"/>
    </source>
</evidence>
<keyword evidence="1" id="KW-0805">Transcription regulation</keyword>
<dbReference type="InterPro" id="IPR018062">
    <property type="entry name" value="HTH_AraC-typ_CS"/>
</dbReference>
<dbReference type="GO" id="GO:0003700">
    <property type="term" value="F:DNA-binding transcription factor activity"/>
    <property type="evidence" value="ECO:0007669"/>
    <property type="project" value="InterPro"/>
</dbReference>
<dbReference type="AlphaFoldDB" id="A0A369PT29"/>
<keyword evidence="3" id="KW-0804">Transcription</keyword>
<evidence type="ECO:0000256" key="2">
    <source>
        <dbReference type="ARBA" id="ARBA00023125"/>
    </source>
</evidence>
<dbReference type="RefSeq" id="WP_115403847.1">
    <property type="nucleotide sequence ID" value="NZ_QPKV01000006.1"/>
</dbReference>
<dbReference type="GO" id="GO:0043565">
    <property type="term" value="F:sequence-specific DNA binding"/>
    <property type="evidence" value="ECO:0007669"/>
    <property type="project" value="InterPro"/>
</dbReference>
<dbReference type="PANTHER" id="PTHR47893">
    <property type="entry name" value="REGULATORY PROTEIN PCHR"/>
    <property type="match status" value="1"/>
</dbReference>
<dbReference type="InterPro" id="IPR018060">
    <property type="entry name" value="HTH_AraC"/>
</dbReference>
<dbReference type="InterPro" id="IPR053142">
    <property type="entry name" value="PchR_regulatory_protein"/>
</dbReference>
<dbReference type="Pfam" id="PF12833">
    <property type="entry name" value="HTH_18"/>
    <property type="match status" value="1"/>
</dbReference>
<keyword evidence="6" id="KW-1185">Reference proteome</keyword>
<dbReference type="InterPro" id="IPR009057">
    <property type="entry name" value="Homeodomain-like_sf"/>
</dbReference>
<dbReference type="PROSITE" id="PS00041">
    <property type="entry name" value="HTH_ARAC_FAMILY_1"/>
    <property type="match status" value="1"/>
</dbReference>
<organism evidence="5 6">
    <name type="scientific">Pedobacter chinensis</name>
    <dbReference type="NCBI Taxonomy" id="2282421"/>
    <lineage>
        <taxon>Bacteria</taxon>
        <taxon>Pseudomonadati</taxon>
        <taxon>Bacteroidota</taxon>
        <taxon>Sphingobacteriia</taxon>
        <taxon>Sphingobacteriales</taxon>
        <taxon>Sphingobacteriaceae</taxon>
        <taxon>Pedobacter</taxon>
    </lineage>
</organism>
<gene>
    <name evidence="5" type="ORF">DU508_16240</name>
</gene>